<dbReference type="InterPro" id="IPR003251">
    <property type="entry name" value="Rr_diiron-bd_dom"/>
</dbReference>
<dbReference type="Pfam" id="PF09968">
    <property type="entry name" value="DUF2202"/>
    <property type="match status" value="1"/>
</dbReference>
<reference evidence="3 4" key="1">
    <citation type="journal article" date="2004" name="Extremophiles">
        <title>Halobacillus locisalis sp. nov., a halophilic bacterium isolated from a marine solar saltern of the Yellow Sea in Korea.</title>
        <authorList>
            <person name="Yoon J.H."/>
            <person name="Kang K.H."/>
            <person name="Oh T.K."/>
            <person name="Park Y.H."/>
        </authorList>
    </citation>
    <scope>NUCLEOTIDE SEQUENCE [LARGE SCALE GENOMIC DNA]</scope>
    <source>
        <strain evidence="3 4">KCTC 3788</strain>
    </source>
</reference>
<dbReference type="GO" id="GO:0016491">
    <property type="term" value="F:oxidoreductase activity"/>
    <property type="evidence" value="ECO:0007669"/>
    <property type="project" value="InterPro"/>
</dbReference>
<gene>
    <name evidence="3" type="ORF">H0266_08350</name>
</gene>
<name>A0A838CSH2_9BACI</name>
<sequence length="284" mass="32111">MNTNTLAADIQKAINGEYSAIACYEKLADLAPTSFEREQTEEIRNDEQHHFDAFSSIYTLLTGAKPQPQITEPCANTYRAGIQAAFRDEQKTVDFYLDIADQADDSSIKETFRRAAADEQNHAVWFLSFMNQSHACSYRQNEQDYGAKGALNAESLTFPEALVYAMQDEYLAQSRYDDVLNNFGTVRTFERIQQAELRHIEALNTLFDRYQTPVPVDDSTNYVTTPESLKAAYAAGVQAEKENIAMYEKFLSYQVPADARIVFSQLRNASLNHLAAFERGAGRE</sequence>
<feature type="domain" description="Rubrerythrin diiron-binding" evidence="1">
    <location>
        <begin position="83"/>
        <end position="132"/>
    </location>
</feature>
<dbReference type="SUPFAM" id="SSF47240">
    <property type="entry name" value="Ferritin-like"/>
    <property type="match status" value="2"/>
</dbReference>
<dbReference type="InterPro" id="IPR009078">
    <property type="entry name" value="Ferritin-like_SF"/>
</dbReference>
<dbReference type="CDD" id="cd00657">
    <property type="entry name" value="Ferritin_like"/>
    <property type="match status" value="1"/>
</dbReference>
<feature type="domain" description="DUF2202" evidence="2">
    <location>
        <begin position="161"/>
        <end position="279"/>
    </location>
</feature>
<protein>
    <submittedName>
        <fullName evidence="3">DUF2202 domain-containing protein</fullName>
    </submittedName>
</protein>
<dbReference type="AlphaFoldDB" id="A0A838CSH2"/>
<evidence type="ECO:0000313" key="3">
    <source>
        <dbReference type="EMBL" id="MBA2174901.1"/>
    </source>
</evidence>
<comment type="caution">
    <text evidence="3">The sequence shown here is derived from an EMBL/GenBank/DDBJ whole genome shotgun (WGS) entry which is preliminary data.</text>
</comment>
<dbReference type="Pfam" id="PF02915">
    <property type="entry name" value="Rubrerythrin"/>
    <property type="match status" value="1"/>
</dbReference>
<dbReference type="CDD" id="cd01048">
    <property type="entry name" value="Ferritin_like_AB2"/>
    <property type="match status" value="1"/>
</dbReference>
<evidence type="ECO:0000259" key="2">
    <source>
        <dbReference type="Pfam" id="PF09968"/>
    </source>
</evidence>
<organism evidence="3 4">
    <name type="scientific">Halobacillus locisalis</name>
    <dbReference type="NCBI Taxonomy" id="220753"/>
    <lineage>
        <taxon>Bacteria</taxon>
        <taxon>Bacillati</taxon>
        <taxon>Bacillota</taxon>
        <taxon>Bacilli</taxon>
        <taxon>Bacillales</taxon>
        <taxon>Bacillaceae</taxon>
        <taxon>Halobacillus</taxon>
    </lineage>
</organism>
<dbReference type="RefSeq" id="WP_181471956.1">
    <property type="nucleotide sequence ID" value="NZ_JACEFG010000002.1"/>
</dbReference>
<keyword evidence="4" id="KW-1185">Reference proteome</keyword>
<accession>A0A838CSH2</accession>
<dbReference type="Proteomes" id="UP000571017">
    <property type="component" value="Unassembled WGS sequence"/>
</dbReference>
<dbReference type="InterPro" id="IPR012347">
    <property type="entry name" value="Ferritin-like"/>
</dbReference>
<evidence type="ECO:0000259" key="1">
    <source>
        <dbReference type="Pfam" id="PF02915"/>
    </source>
</evidence>
<dbReference type="GO" id="GO:0046872">
    <property type="term" value="F:metal ion binding"/>
    <property type="evidence" value="ECO:0007669"/>
    <property type="project" value="InterPro"/>
</dbReference>
<dbReference type="InterPro" id="IPR019243">
    <property type="entry name" value="DUF2202"/>
</dbReference>
<dbReference type="Gene3D" id="1.20.1260.10">
    <property type="match status" value="2"/>
</dbReference>
<proteinExistence type="predicted"/>
<evidence type="ECO:0000313" key="4">
    <source>
        <dbReference type="Proteomes" id="UP000571017"/>
    </source>
</evidence>
<dbReference type="EMBL" id="JACEFG010000002">
    <property type="protein sequence ID" value="MBA2174901.1"/>
    <property type="molecule type" value="Genomic_DNA"/>
</dbReference>